<evidence type="ECO:0000256" key="1">
    <source>
        <dbReference type="SAM" id="Phobius"/>
    </source>
</evidence>
<dbReference type="STRING" id="1302690.BUE76_00320"/>
<protein>
    <submittedName>
        <fullName evidence="2">Uncharacterized protein</fullName>
    </submittedName>
</protein>
<evidence type="ECO:0000313" key="3">
    <source>
        <dbReference type="Proteomes" id="UP000184368"/>
    </source>
</evidence>
<name>A0A1M5HWE9_9BACT</name>
<feature type="transmembrane region" description="Helical" evidence="1">
    <location>
        <begin position="42"/>
        <end position="61"/>
    </location>
</feature>
<dbReference type="EMBL" id="FQUO01000020">
    <property type="protein sequence ID" value="SHG20192.1"/>
    <property type="molecule type" value="Genomic_DNA"/>
</dbReference>
<proteinExistence type="predicted"/>
<dbReference type="Proteomes" id="UP000184368">
    <property type="component" value="Unassembled WGS sequence"/>
</dbReference>
<organism evidence="2 3">
    <name type="scientific">Cnuella takakiae</name>
    <dbReference type="NCBI Taxonomy" id="1302690"/>
    <lineage>
        <taxon>Bacteria</taxon>
        <taxon>Pseudomonadati</taxon>
        <taxon>Bacteroidota</taxon>
        <taxon>Chitinophagia</taxon>
        <taxon>Chitinophagales</taxon>
        <taxon>Chitinophagaceae</taxon>
        <taxon>Cnuella</taxon>
    </lineage>
</organism>
<keyword evidence="3" id="KW-1185">Reference proteome</keyword>
<evidence type="ECO:0000313" key="2">
    <source>
        <dbReference type="EMBL" id="SHG20192.1"/>
    </source>
</evidence>
<accession>A0A1M5HWE9</accession>
<keyword evidence="1" id="KW-1133">Transmembrane helix</keyword>
<keyword evidence="1" id="KW-0472">Membrane</keyword>
<dbReference type="AlphaFoldDB" id="A0A1M5HWE9"/>
<sequence>MKPNNVSDQGNLLNGKFPLHKGNKVTNRVKKLRVFAEQHPKWTIAGMLVFALLNFGLMVYINNREPAKPFLPSILEGGKKAIPLEQGSGPEFSIGNYMQVARLKDSLDMLMAKKTLTHADTLMALRIFEAYSRLDPSFLPQVTNALKAKQKSSNP</sequence>
<reference evidence="2 3" key="1">
    <citation type="submission" date="2016-11" db="EMBL/GenBank/DDBJ databases">
        <authorList>
            <person name="Jaros S."/>
            <person name="Januszkiewicz K."/>
            <person name="Wedrychowicz H."/>
        </authorList>
    </citation>
    <scope>NUCLEOTIDE SEQUENCE [LARGE SCALE GENOMIC DNA]</scope>
    <source>
        <strain evidence="2 3">DSM 26897</strain>
    </source>
</reference>
<keyword evidence="1" id="KW-0812">Transmembrane</keyword>
<gene>
    <name evidence="2" type="ORF">SAMN05444008_12089</name>
</gene>